<name>A0ACB8T433_9AGAM</name>
<comment type="caution">
    <text evidence="1">The sequence shown here is derived from an EMBL/GenBank/DDBJ whole genome shotgun (WGS) entry which is preliminary data.</text>
</comment>
<keyword evidence="2" id="KW-1185">Reference proteome</keyword>
<organism evidence="1 2">
    <name type="scientific">Artomyces pyxidatus</name>
    <dbReference type="NCBI Taxonomy" id="48021"/>
    <lineage>
        <taxon>Eukaryota</taxon>
        <taxon>Fungi</taxon>
        <taxon>Dikarya</taxon>
        <taxon>Basidiomycota</taxon>
        <taxon>Agaricomycotina</taxon>
        <taxon>Agaricomycetes</taxon>
        <taxon>Russulales</taxon>
        <taxon>Auriscalpiaceae</taxon>
        <taxon>Artomyces</taxon>
    </lineage>
</organism>
<protein>
    <submittedName>
        <fullName evidence="1">Uncharacterized protein</fullName>
    </submittedName>
</protein>
<evidence type="ECO:0000313" key="2">
    <source>
        <dbReference type="Proteomes" id="UP000814140"/>
    </source>
</evidence>
<gene>
    <name evidence="1" type="ORF">BV25DRAFT_1824904</name>
</gene>
<accession>A0ACB8T433</accession>
<evidence type="ECO:0000313" key="1">
    <source>
        <dbReference type="EMBL" id="KAI0062861.1"/>
    </source>
</evidence>
<reference evidence="1" key="2">
    <citation type="journal article" date="2022" name="New Phytol.">
        <title>Evolutionary transition to the ectomycorrhizal habit in the genomes of a hyperdiverse lineage of mushroom-forming fungi.</title>
        <authorList>
            <person name="Looney B."/>
            <person name="Miyauchi S."/>
            <person name="Morin E."/>
            <person name="Drula E."/>
            <person name="Courty P.E."/>
            <person name="Kohler A."/>
            <person name="Kuo A."/>
            <person name="LaButti K."/>
            <person name="Pangilinan J."/>
            <person name="Lipzen A."/>
            <person name="Riley R."/>
            <person name="Andreopoulos W."/>
            <person name="He G."/>
            <person name="Johnson J."/>
            <person name="Nolan M."/>
            <person name="Tritt A."/>
            <person name="Barry K.W."/>
            <person name="Grigoriev I.V."/>
            <person name="Nagy L.G."/>
            <person name="Hibbett D."/>
            <person name="Henrissat B."/>
            <person name="Matheny P.B."/>
            <person name="Labbe J."/>
            <person name="Martin F.M."/>
        </authorList>
    </citation>
    <scope>NUCLEOTIDE SEQUENCE</scope>
    <source>
        <strain evidence="1">HHB10654</strain>
    </source>
</reference>
<dbReference type="EMBL" id="MU277205">
    <property type="protein sequence ID" value="KAI0062861.1"/>
    <property type="molecule type" value="Genomic_DNA"/>
</dbReference>
<sequence length="204" mass="22152">MTPNPKLDPYTANAQNDDVTPSQKIADLHKVVKAAQTGMMTTRASDGHLHARAMTPAGPFSDTQLNLVFIANNASYKCEELQNDEHVNVSFFDTASTNWASYCGTARIVQDKTFIKEHWSAITSAYFGDLGDGVHKGDENDPRVVAIEVIPDEIRYWLATNGTVSRTVKAAISAVTGKGTAPGEIRTITKSEIQLTQGLHSKST</sequence>
<reference evidence="1" key="1">
    <citation type="submission" date="2021-03" db="EMBL/GenBank/DDBJ databases">
        <authorList>
            <consortium name="DOE Joint Genome Institute"/>
            <person name="Ahrendt S."/>
            <person name="Looney B.P."/>
            <person name="Miyauchi S."/>
            <person name="Morin E."/>
            <person name="Drula E."/>
            <person name="Courty P.E."/>
            <person name="Chicoki N."/>
            <person name="Fauchery L."/>
            <person name="Kohler A."/>
            <person name="Kuo A."/>
            <person name="Labutti K."/>
            <person name="Pangilinan J."/>
            <person name="Lipzen A."/>
            <person name="Riley R."/>
            <person name="Andreopoulos W."/>
            <person name="He G."/>
            <person name="Johnson J."/>
            <person name="Barry K.W."/>
            <person name="Grigoriev I.V."/>
            <person name="Nagy L."/>
            <person name="Hibbett D."/>
            <person name="Henrissat B."/>
            <person name="Matheny P.B."/>
            <person name="Labbe J."/>
            <person name="Martin F."/>
        </authorList>
    </citation>
    <scope>NUCLEOTIDE SEQUENCE</scope>
    <source>
        <strain evidence="1">HHB10654</strain>
    </source>
</reference>
<dbReference type="Proteomes" id="UP000814140">
    <property type="component" value="Unassembled WGS sequence"/>
</dbReference>
<proteinExistence type="predicted"/>